<name>A0A9X2IFL0_9ACTN</name>
<organism evidence="1 2">
    <name type="scientific">Nocardioides bruguierae</name>
    <dbReference type="NCBI Taxonomy" id="2945102"/>
    <lineage>
        <taxon>Bacteria</taxon>
        <taxon>Bacillati</taxon>
        <taxon>Actinomycetota</taxon>
        <taxon>Actinomycetes</taxon>
        <taxon>Propionibacteriales</taxon>
        <taxon>Nocardioidaceae</taxon>
        <taxon>Nocardioides</taxon>
    </lineage>
</organism>
<reference evidence="1" key="1">
    <citation type="submission" date="2022-05" db="EMBL/GenBank/DDBJ databases">
        <authorList>
            <person name="Tuo L."/>
        </authorList>
    </citation>
    <scope>NUCLEOTIDE SEQUENCE</scope>
    <source>
        <strain evidence="1">BSK12Z-4</strain>
    </source>
</reference>
<dbReference type="RefSeq" id="WP_250826575.1">
    <property type="nucleotide sequence ID" value="NZ_JAMOIL010000006.1"/>
</dbReference>
<dbReference type="Proteomes" id="UP001139485">
    <property type="component" value="Unassembled WGS sequence"/>
</dbReference>
<gene>
    <name evidence="1" type="ORF">M8330_05905</name>
</gene>
<sequence>MTEGSPGVDLAVHLPRLVGGSARVDSLLAEAVRSRVNPGSGVRVAEVLARELRDGSRTAARRLVEVLVGDLHARTVVVVGAPDSFLVRVHAAAVEQGCVDQVFARRLGAGEALLIADYLDSVSP</sequence>
<dbReference type="EMBL" id="JAMOIL010000006">
    <property type="protein sequence ID" value="MCM0619825.1"/>
    <property type="molecule type" value="Genomic_DNA"/>
</dbReference>
<comment type="caution">
    <text evidence="1">The sequence shown here is derived from an EMBL/GenBank/DDBJ whole genome shotgun (WGS) entry which is preliminary data.</text>
</comment>
<accession>A0A9X2IFL0</accession>
<evidence type="ECO:0000313" key="1">
    <source>
        <dbReference type="EMBL" id="MCM0619825.1"/>
    </source>
</evidence>
<protein>
    <submittedName>
        <fullName evidence="1">Uncharacterized protein</fullName>
    </submittedName>
</protein>
<dbReference type="AlphaFoldDB" id="A0A9X2IFL0"/>
<proteinExistence type="predicted"/>
<keyword evidence="2" id="KW-1185">Reference proteome</keyword>
<evidence type="ECO:0000313" key="2">
    <source>
        <dbReference type="Proteomes" id="UP001139485"/>
    </source>
</evidence>